<sequence>MQLETHEANAAIIIHLYFIFCCLQQKNTSGIYKTVSTNYYINADSNDCY</sequence>
<comment type="caution">
    <text evidence="1">The sequence shown here is derived from an EMBL/GenBank/DDBJ whole genome shotgun (WGS) entry which is preliminary data.</text>
</comment>
<dbReference type="EMBL" id="MLJW01000032">
    <property type="protein sequence ID" value="OIR08379.1"/>
    <property type="molecule type" value="Genomic_DNA"/>
</dbReference>
<proteinExistence type="predicted"/>
<protein>
    <submittedName>
        <fullName evidence="1">Uncharacterized protein</fullName>
    </submittedName>
</protein>
<dbReference type="AlphaFoldDB" id="A0A1J5SKB6"/>
<organism evidence="1">
    <name type="scientific">mine drainage metagenome</name>
    <dbReference type="NCBI Taxonomy" id="410659"/>
    <lineage>
        <taxon>unclassified sequences</taxon>
        <taxon>metagenomes</taxon>
        <taxon>ecological metagenomes</taxon>
    </lineage>
</organism>
<reference evidence="1" key="1">
    <citation type="submission" date="2016-10" db="EMBL/GenBank/DDBJ databases">
        <title>Sequence of Gallionella enrichment culture.</title>
        <authorList>
            <person name="Poehlein A."/>
            <person name="Muehling M."/>
            <person name="Daniel R."/>
        </authorList>
    </citation>
    <scope>NUCLEOTIDE SEQUENCE</scope>
</reference>
<name>A0A1J5SKB6_9ZZZZ</name>
<gene>
    <name evidence="1" type="ORF">GALL_95470</name>
</gene>
<evidence type="ECO:0000313" key="1">
    <source>
        <dbReference type="EMBL" id="OIR08379.1"/>
    </source>
</evidence>
<accession>A0A1J5SKB6</accession>